<proteinExistence type="predicted"/>
<keyword evidence="1" id="KW-0175">Coiled coil</keyword>
<evidence type="ECO:0000256" key="1">
    <source>
        <dbReference type="SAM" id="Coils"/>
    </source>
</evidence>
<organism evidence="2 3">
    <name type="scientific">Ancylomarina longa</name>
    <dbReference type="NCBI Taxonomy" id="2487017"/>
    <lineage>
        <taxon>Bacteria</taxon>
        <taxon>Pseudomonadati</taxon>
        <taxon>Bacteroidota</taxon>
        <taxon>Bacteroidia</taxon>
        <taxon>Marinilabiliales</taxon>
        <taxon>Marinifilaceae</taxon>
        <taxon>Ancylomarina</taxon>
    </lineage>
</organism>
<dbReference type="Proteomes" id="UP000282985">
    <property type="component" value="Unassembled WGS sequence"/>
</dbReference>
<protein>
    <recommendedName>
        <fullName evidence="4">Sensor of ECF-type sigma factor</fullName>
    </recommendedName>
</protein>
<dbReference type="OrthoDB" id="675330at2"/>
<evidence type="ECO:0008006" key="4">
    <source>
        <dbReference type="Google" id="ProtNLM"/>
    </source>
</evidence>
<gene>
    <name evidence="2" type="ORF">DLK05_14430</name>
</gene>
<reference evidence="2 3" key="1">
    <citation type="submission" date="2018-11" db="EMBL/GenBank/DDBJ databases">
        <title>Parancylomarina longa gen. nov., sp. nov., isolated from sediments of southern Okinawa.</title>
        <authorList>
            <person name="Fu T."/>
        </authorList>
    </citation>
    <scope>NUCLEOTIDE SEQUENCE [LARGE SCALE GENOMIC DNA]</scope>
    <source>
        <strain evidence="2 3">T3-2 S1-C</strain>
    </source>
</reference>
<evidence type="ECO:0000313" key="2">
    <source>
        <dbReference type="EMBL" id="RUT73170.1"/>
    </source>
</evidence>
<keyword evidence="3" id="KW-1185">Reference proteome</keyword>
<sequence>MKSILLILSFILVFSTLGFPQEHKQGDSHGQMREKIESQKISFITEQLSLTPKEAQIFWPVYNELEQKKRELRNKNRTLFRTLRDKQDNLTDKELTKLSDQLIELRLEDVNLDKTYHEKFKKILPPKKILELYHSEKQFQSMLLRRIKERGRYQHGR</sequence>
<name>A0A434AFM6_9BACT</name>
<dbReference type="AlphaFoldDB" id="A0A434AFM6"/>
<comment type="caution">
    <text evidence="2">The sequence shown here is derived from an EMBL/GenBank/DDBJ whole genome shotgun (WGS) entry which is preliminary data.</text>
</comment>
<evidence type="ECO:0000313" key="3">
    <source>
        <dbReference type="Proteomes" id="UP000282985"/>
    </source>
</evidence>
<dbReference type="EMBL" id="RJJX01000026">
    <property type="protein sequence ID" value="RUT73170.1"/>
    <property type="molecule type" value="Genomic_DNA"/>
</dbReference>
<feature type="coiled-coil region" evidence="1">
    <location>
        <begin position="62"/>
        <end position="89"/>
    </location>
</feature>
<dbReference type="RefSeq" id="WP_127344676.1">
    <property type="nucleotide sequence ID" value="NZ_RJJX01000026.1"/>
</dbReference>
<accession>A0A434AFM6</accession>